<accession>A0A4Q2DTA7</accession>
<evidence type="ECO:0000256" key="7">
    <source>
        <dbReference type="RuleBase" id="RU000304"/>
    </source>
</evidence>
<dbReference type="GO" id="GO:0004674">
    <property type="term" value="F:protein serine/threonine kinase activity"/>
    <property type="evidence" value="ECO:0007669"/>
    <property type="project" value="UniProtKB-KW"/>
</dbReference>
<evidence type="ECO:0000256" key="3">
    <source>
        <dbReference type="ARBA" id="ARBA00022741"/>
    </source>
</evidence>
<dbReference type="SUPFAM" id="SSF56112">
    <property type="entry name" value="Protein kinase-like (PK-like)"/>
    <property type="match status" value="1"/>
</dbReference>
<feature type="transmembrane region" description="Helical" evidence="8">
    <location>
        <begin position="322"/>
        <end position="340"/>
    </location>
</feature>
<evidence type="ECO:0000313" key="10">
    <source>
        <dbReference type="EMBL" id="RXW22095.1"/>
    </source>
</evidence>
<keyword evidence="8" id="KW-1133">Transmembrane helix</keyword>
<dbReference type="GO" id="GO:0005524">
    <property type="term" value="F:ATP binding"/>
    <property type="evidence" value="ECO:0007669"/>
    <property type="project" value="UniProtKB-UniRule"/>
</dbReference>
<evidence type="ECO:0000256" key="5">
    <source>
        <dbReference type="ARBA" id="ARBA00022840"/>
    </source>
</evidence>
<dbReference type="InterPro" id="IPR000719">
    <property type="entry name" value="Prot_kinase_dom"/>
</dbReference>
<dbReference type="InterPro" id="IPR008271">
    <property type="entry name" value="Ser/Thr_kinase_AS"/>
</dbReference>
<feature type="binding site" evidence="6">
    <location>
        <position position="53"/>
    </location>
    <ligand>
        <name>ATP</name>
        <dbReference type="ChEBI" id="CHEBI:30616"/>
    </ligand>
</feature>
<comment type="caution">
    <text evidence="10">The sequence shown here is derived from an EMBL/GenBank/DDBJ whole genome shotgun (WGS) entry which is preliminary data.</text>
</comment>
<protein>
    <recommendedName>
        <fullName evidence="9">Protein kinase domain-containing protein</fullName>
    </recommendedName>
</protein>
<dbReference type="InterPro" id="IPR017441">
    <property type="entry name" value="Protein_kinase_ATP_BS"/>
</dbReference>
<evidence type="ECO:0000256" key="6">
    <source>
        <dbReference type="PROSITE-ProRule" id="PRU10141"/>
    </source>
</evidence>
<keyword evidence="1 7" id="KW-0723">Serine/threonine-protein kinase</keyword>
<dbReference type="PROSITE" id="PS50011">
    <property type="entry name" value="PROTEIN_KINASE_DOM"/>
    <property type="match status" value="1"/>
</dbReference>
<dbReference type="SMART" id="SM00220">
    <property type="entry name" value="S_TKc"/>
    <property type="match status" value="1"/>
</dbReference>
<dbReference type="OrthoDB" id="541276at2759"/>
<evidence type="ECO:0000256" key="1">
    <source>
        <dbReference type="ARBA" id="ARBA00022527"/>
    </source>
</evidence>
<sequence length="400" mass="45075">MSKLPVNGTHPPLGTLIHDDTIQLVSVLGNGGYGVVFLGVDISSKRRRKYAVKCMSKAKGRRTAHVRELNFHLQVTGHPGVIECYGAVEDDNFTYFIMEYATSNDLFHQILHEYRYLAQDDTIKYVFLQLIEGVQHCHKMGVFHRDLKPENVMCFDDGHRVAITDFGLATSDSSSCEFRTGSVYHMSPECQAGHFREDAYSPVANDVWSLGIILVNMVTGRNPWKSATKEDPVYQNYLQAPLTFFSSVLPVSNPLNNLLVRVLNPEWKARMSLHDFKHAIQDISTFYSVNVHFEGNLASSFTHITLILMSLAAHTLDSGTVGRILHLNSILWLILILILIPTRHLLRLFHLIPRPSALGSCARSGKGSPCRDRRRRMLGWRTLLGPPIGITDAFLHLLLM</sequence>
<dbReference type="PROSITE" id="PS00107">
    <property type="entry name" value="PROTEIN_KINASE_ATP"/>
    <property type="match status" value="1"/>
</dbReference>
<evidence type="ECO:0000256" key="8">
    <source>
        <dbReference type="SAM" id="Phobius"/>
    </source>
</evidence>
<dbReference type="Pfam" id="PF00069">
    <property type="entry name" value="Pkinase"/>
    <property type="match status" value="1"/>
</dbReference>
<keyword evidence="8" id="KW-0472">Membrane</keyword>
<dbReference type="InterPro" id="IPR050205">
    <property type="entry name" value="CDPK_Ser/Thr_kinases"/>
</dbReference>
<gene>
    <name evidence="10" type="ORF">EST38_g3768</name>
</gene>
<keyword evidence="8" id="KW-0812">Transmembrane</keyword>
<dbReference type="STRING" id="2316362.A0A4Q2DTA7"/>
<dbReference type="Gene3D" id="1.10.510.10">
    <property type="entry name" value="Transferase(Phosphotransferase) domain 1"/>
    <property type="match status" value="1"/>
</dbReference>
<evidence type="ECO:0000256" key="2">
    <source>
        <dbReference type="ARBA" id="ARBA00022679"/>
    </source>
</evidence>
<organism evidence="10 11">
    <name type="scientific">Candolleomyces aberdarensis</name>
    <dbReference type="NCBI Taxonomy" id="2316362"/>
    <lineage>
        <taxon>Eukaryota</taxon>
        <taxon>Fungi</taxon>
        <taxon>Dikarya</taxon>
        <taxon>Basidiomycota</taxon>
        <taxon>Agaricomycotina</taxon>
        <taxon>Agaricomycetes</taxon>
        <taxon>Agaricomycetidae</taxon>
        <taxon>Agaricales</taxon>
        <taxon>Agaricineae</taxon>
        <taxon>Psathyrellaceae</taxon>
        <taxon>Candolleomyces</taxon>
    </lineage>
</organism>
<comment type="similarity">
    <text evidence="7">Belongs to the protein kinase superfamily.</text>
</comment>
<dbReference type="AlphaFoldDB" id="A0A4Q2DTA7"/>
<name>A0A4Q2DTA7_9AGAR</name>
<keyword evidence="4" id="KW-0418">Kinase</keyword>
<feature type="domain" description="Protein kinase" evidence="9">
    <location>
        <begin position="22"/>
        <end position="287"/>
    </location>
</feature>
<dbReference type="PANTHER" id="PTHR24349">
    <property type="entry name" value="SERINE/THREONINE-PROTEIN KINASE"/>
    <property type="match status" value="1"/>
</dbReference>
<keyword evidence="11" id="KW-1185">Reference proteome</keyword>
<evidence type="ECO:0000313" key="11">
    <source>
        <dbReference type="Proteomes" id="UP000290288"/>
    </source>
</evidence>
<evidence type="ECO:0000256" key="4">
    <source>
        <dbReference type="ARBA" id="ARBA00022777"/>
    </source>
</evidence>
<dbReference type="EMBL" id="SDEE01000084">
    <property type="protein sequence ID" value="RXW22095.1"/>
    <property type="molecule type" value="Genomic_DNA"/>
</dbReference>
<dbReference type="PROSITE" id="PS00108">
    <property type="entry name" value="PROTEIN_KINASE_ST"/>
    <property type="match status" value="1"/>
</dbReference>
<reference evidence="10 11" key="1">
    <citation type="submission" date="2019-01" db="EMBL/GenBank/DDBJ databases">
        <title>Draft genome sequence of Psathyrella aberdarensis IHI B618.</title>
        <authorList>
            <person name="Buettner E."/>
            <person name="Kellner H."/>
        </authorList>
    </citation>
    <scope>NUCLEOTIDE SEQUENCE [LARGE SCALE GENOMIC DNA]</scope>
    <source>
        <strain evidence="10 11">IHI B618</strain>
    </source>
</reference>
<keyword evidence="5 6" id="KW-0067">ATP-binding</keyword>
<proteinExistence type="inferred from homology"/>
<dbReference type="Proteomes" id="UP000290288">
    <property type="component" value="Unassembled WGS sequence"/>
</dbReference>
<evidence type="ECO:0000259" key="9">
    <source>
        <dbReference type="PROSITE" id="PS50011"/>
    </source>
</evidence>
<keyword evidence="2" id="KW-0808">Transferase</keyword>
<keyword evidence="3 6" id="KW-0547">Nucleotide-binding</keyword>
<feature type="transmembrane region" description="Helical" evidence="8">
    <location>
        <begin position="21"/>
        <end position="40"/>
    </location>
</feature>
<dbReference type="InterPro" id="IPR011009">
    <property type="entry name" value="Kinase-like_dom_sf"/>
</dbReference>